<reference evidence="2 3" key="1">
    <citation type="journal article" date="2020" name="Harmful Algae">
        <title>Molecular and morphological characterization of a novel dihydroanatoxin-a producing Microcoleus species (cyanobacteria) from the Russian River, California, USA.</title>
        <authorList>
            <person name="Conklin K.Y."/>
            <person name="Stancheva R."/>
            <person name="Otten T.G."/>
            <person name="Fadness R."/>
            <person name="Boyer G.L."/>
            <person name="Read B."/>
            <person name="Zhang X."/>
            <person name="Sheath R.G."/>
        </authorList>
    </citation>
    <scope>NUCLEOTIDE SEQUENCE [LARGE SCALE GENOMIC DNA]</scope>
    <source>
        <strain evidence="2 3">PTRS2</strain>
    </source>
</reference>
<dbReference type="InterPro" id="IPR003594">
    <property type="entry name" value="HATPase_dom"/>
</dbReference>
<name>A0ABU8YKF4_9CYAN</name>
<dbReference type="RefSeq" id="WP_340541379.1">
    <property type="nucleotide sequence ID" value="NZ_JBBLXS010000076.1"/>
</dbReference>
<feature type="domain" description="Histidine kinase/HSP90-like ATPase" evidence="1">
    <location>
        <begin position="27"/>
        <end position="142"/>
    </location>
</feature>
<keyword evidence="3" id="KW-1185">Reference proteome</keyword>
<protein>
    <submittedName>
        <fullName evidence="2">Anti-sigma regulatory factor</fullName>
    </submittedName>
</protein>
<sequence>MKGYEKLAMLKKADLQVNTGLNGLDSVLSWFSKLYESRIPTSVWLRCQLALAEGFTNAVRHAHNGKPADLPVEIQVVVFPEFVEIKIWDWGDPFDLETKIKNISETVDIEAPGGRGLKLMKDIGDNLSYVRTADGRNCLLIVKNYSPCLNDRKEH</sequence>
<organism evidence="2 3">
    <name type="scientific">Microcoleus anatoxicus PTRS2</name>
    <dbReference type="NCBI Taxonomy" id="2705321"/>
    <lineage>
        <taxon>Bacteria</taxon>
        <taxon>Bacillati</taxon>
        <taxon>Cyanobacteriota</taxon>
        <taxon>Cyanophyceae</taxon>
        <taxon>Oscillatoriophycideae</taxon>
        <taxon>Oscillatoriales</taxon>
        <taxon>Microcoleaceae</taxon>
        <taxon>Microcoleus</taxon>
        <taxon>Microcoleus anatoxicus</taxon>
    </lineage>
</organism>
<accession>A0ABU8YKF4</accession>
<dbReference type="InterPro" id="IPR036890">
    <property type="entry name" value="HATPase_C_sf"/>
</dbReference>
<dbReference type="SUPFAM" id="SSF55874">
    <property type="entry name" value="ATPase domain of HSP90 chaperone/DNA topoisomerase II/histidine kinase"/>
    <property type="match status" value="1"/>
</dbReference>
<dbReference type="Proteomes" id="UP001384579">
    <property type="component" value="Unassembled WGS sequence"/>
</dbReference>
<evidence type="ECO:0000259" key="1">
    <source>
        <dbReference type="Pfam" id="PF13581"/>
    </source>
</evidence>
<dbReference type="Pfam" id="PF13581">
    <property type="entry name" value="HATPase_c_2"/>
    <property type="match status" value="1"/>
</dbReference>
<dbReference type="EMBL" id="JBBLXS010000076">
    <property type="protein sequence ID" value="MEK0184832.1"/>
    <property type="molecule type" value="Genomic_DNA"/>
</dbReference>
<evidence type="ECO:0000313" key="2">
    <source>
        <dbReference type="EMBL" id="MEK0184832.1"/>
    </source>
</evidence>
<comment type="caution">
    <text evidence="2">The sequence shown here is derived from an EMBL/GenBank/DDBJ whole genome shotgun (WGS) entry which is preliminary data.</text>
</comment>
<evidence type="ECO:0000313" key="3">
    <source>
        <dbReference type="Proteomes" id="UP001384579"/>
    </source>
</evidence>
<dbReference type="CDD" id="cd16936">
    <property type="entry name" value="HATPase_RsbW-like"/>
    <property type="match status" value="1"/>
</dbReference>
<proteinExistence type="predicted"/>
<dbReference type="Gene3D" id="3.30.565.10">
    <property type="entry name" value="Histidine kinase-like ATPase, C-terminal domain"/>
    <property type="match status" value="1"/>
</dbReference>
<gene>
    <name evidence="2" type="ORF">WMG39_08165</name>
</gene>